<dbReference type="Proteomes" id="UP000447873">
    <property type="component" value="Unassembled WGS sequence"/>
</dbReference>
<proteinExistence type="predicted"/>
<name>A0A8H3VBM4_VENIN</name>
<dbReference type="AlphaFoldDB" id="A0A8H3VBM4"/>
<feature type="signal peptide" evidence="2">
    <location>
        <begin position="1"/>
        <end position="25"/>
    </location>
</feature>
<feature type="chain" id="PRO_5044690825" evidence="2">
    <location>
        <begin position="26"/>
        <end position="240"/>
    </location>
</feature>
<evidence type="ECO:0000313" key="6">
    <source>
        <dbReference type="Proteomes" id="UP000490939"/>
    </source>
</evidence>
<comment type="caution">
    <text evidence="3">The sequence shown here is derived from an EMBL/GenBank/DDBJ whole genome shotgun (WGS) entry which is preliminary data.</text>
</comment>
<organism evidence="3 5">
    <name type="scientific">Venturia inaequalis</name>
    <name type="common">Apple scab fungus</name>
    <dbReference type="NCBI Taxonomy" id="5025"/>
    <lineage>
        <taxon>Eukaryota</taxon>
        <taxon>Fungi</taxon>
        <taxon>Dikarya</taxon>
        <taxon>Ascomycota</taxon>
        <taxon>Pezizomycotina</taxon>
        <taxon>Dothideomycetes</taxon>
        <taxon>Pleosporomycetidae</taxon>
        <taxon>Venturiales</taxon>
        <taxon>Venturiaceae</taxon>
        <taxon>Venturia</taxon>
    </lineage>
</organism>
<evidence type="ECO:0000256" key="1">
    <source>
        <dbReference type="SAM" id="MobiDB-lite"/>
    </source>
</evidence>
<reference evidence="3 5" key="1">
    <citation type="submission" date="2018-12" db="EMBL/GenBank/DDBJ databases">
        <title>Venturia inaequalis Genome Resource.</title>
        <authorList>
            <person name="Lichtner F.J."/>
        </authorList>
    </citation>
    <scope>NUCLEOTIDE SEQUENCE [LARGE SCALE GENOMIC DNA]</scope>
    <source>
        <strain evidence="3 5">120213</strain>
        <strain evidence="4 6">DMI_063113</strain>
    </source>
</reference>
<evidence type="ECO:0000313" key="4">
    <source>
        <dbReference type="EMBL" id="KAE9989066.1"/>
    </source>
</evidence>
<feature type="region of interest" description="Disordered" evidence="1">
    <location>
        <begin position="172"/>
        <end position="227"/>
    </location>
</feature>
<dbReference type="Proteomes" id="UP000490939">
    <property type="component" value="Unassembled WGS sequence"/>
</dbReference>
<keyword evidence="6" id="KW-1185">Reference proteome</keyword>
<evidence type="ECO:0000256" key="2">
    <source>
        <dbReference type="SAM" id="SignalP"/>
    </source>
</evidence>
<sequence length="240" mass="25767">MHLSSLFSKLLVAAQLVSLPSFAHGRSLPRDSSVYPLEPRQTCRLRTCDSESTVQEGGTDILQDEELNGQIEFLWIRVMGGGVALSITNGLDVHVHLTVSAFGGHFFQSEEVGAQGVTMIMKDAHWPIWHNQVVVLQLSYRFGDAKLTGKPSGIKPKKAGGKRNLSIDQSVQGEATENGSTDTPAKPHGSSTNVNAHPNPKGQQGTGINDKKPKTVGGGPACPGGCRSGTWRRECRQTCV</sequence>
<evidence type="ECO:0000313" key="3">
    <source>
        <dbReference type="EMBL" id="KAE9985685.1"/>
    </source>
</evidence>
<evidence type="ECO:0000313" key="5">
    <source>
        <dbReference type="Proteomes" id="UP000447873"/>
    </source>
</evidence>
<dbReference type="EMBL" id="WNWS01000038">
    <property type="protein sequence ID" value="KAE9985685.1"/>
    <property type="molecule type" value="Genomic_DNA"/>
</dbReference>
<protein>
    <submittedName>
        <fullName evidence="3">Uncharacterized protein</fullName>
    </submittedName>
</protein>
<accession>A0A8H3VBM4</accession>
<feature type="compositionally biased region" description="Polar residues" evidence="1">
    <location>
        <begin position="172"/>
        <end position="207"/>
    </location>
</feature>
<gene>
    <name evidence="4" type="ORF">EG327_003120</name>
    <name evidence="3" type="ORF">EG328_007099</name>
</gene>
<keyword evidence="2" id="KW-0732">Signal</keyword>
<dbReference type="EMBL" id="WNWR01000201">
    <property type="protein sequence ID" value="KAE9989066.1"/>
    <property type="molecule type" value="Genomic_DNA"/>
</dbReference>